<protein>
    <submittedName>
        <fullName evidence="2">Uncharacterized protein</fullName>
    </submittedName>
</protein>
<gene>
    <name evidence="2" type="ORF">XI38_14360</name>
</gene>
<evidence type="ECO:0000313" key="3">
    <source>
        <dbReference type="Proteomes" id="UP000037737"/>
    </source>
</evidence>
<dbReference type="KEGG" id="mcw:A8L33_14415"/>
<feature type="transmembrane region" description="Helical" evidence="1">
    <location>
        <begin position="80"/>
        <end position="104"/>
    </location>
</feature>
<comment type="caution">
    <text evidence="2">The sequence shown here is derived from an EMBL/GenBank/DDBJ whole genome shotgun (WGS) entry which is preliminary data.</text>
</comment>
<name>A0A0M8MCR1_9MICO</name>
<accession>A0A0M8MCR1</accession>
<evidence type="ECO:0000313" key="2">
    <source>
        <dbReference type="EMBL" id="KOS09706.1"/>
    </source>
</evidence>
<reference evidence="2" key="1">
    <citation type="submission" date="2015-04" db="EMBL/GenBank/DDBJ databases">
        <title>Complete genome sequence of Microbacterium chocolatum SIT 101, a bacterium enantioselectively hydrolyzing mesomeric diesters.</title>
        <authorList>
            <person name="Li X."/>
            <person name="Xu Y."/>
        </authorList>
    </citation>
    <scope>NUCLEOTIDE SEQUENCE [LARGE SCALE GENOMIC DNA]</scope>
    <source>
        <strain evidence="2">SIT 101</strain>
    </source>
</reference>
<dbReference type="PATRIC" id="fig|84292.3.peg.2928"/>
<sequence>MILATRTQDAVILSERLLITRIITSVALALLLVVGAWMATHTEPEAAAPTVSSVTEHVDAHIAPIAAGAPVIDQGTTSPALLGVAVCVLGVLCGLLLVVVTRWVHRTRRPQPERKLLPLLRALLPTPAPPRAAAFTLTQLSISRT</sequence>
<organism evidence="2 3">
    <name type="scientific">Microbacterium aurantiacum</name>
    <dbReference type="NCBI Taxonomy" id="162393"/>
    <lineage>
        <taxon>Bacteria</taxon>
        <taxon>Bacillati</taxon>
        <taxon>Actinomycetota</taxon>
        <taxon>Actinomycetes</taxon>
        <taxon>Micrococcales</taxon>
        <taxon>Microbacteriaceae</taxon>
        <taxon>Microbacterium</taxon>
    </lineage>
</organism>
<dbReference type="EMBL" id="LAVO01000022">
    <property type="protein sequence ID" value="KOS09706.1"/>
    <property type="molecule type" value="Genomic_DNA"/>
</dbReference>
<keyword evidence="1" id="KW-0472">Membrane</keyword>
<feature type="transmembrane region" description="Helical" evidence="1">
    <location>
        <begin position="18"/>
        <end position="39"/>
    </location>
</feature>
<proteinExistence type="predicted"/>
<dbReference type="Proteomes" id="UP000037737">
    <property type="component" value="Unassembled WGS sequence"/>
</dbReference>
<keyword evidence="1" id="KW-0812">Transmembrane</keyword>
<evidence type="ECO:0000256" key="1">
    <source>
        <dbReference type="SAM" id="Phobius"/>
    </source>
</evidence>
<keyword evidence="1" id="KW-1133">Transmembrane helix</keyword>
<dbReference type="AlphaFoldDB" id="A0A0M8MCR1"/>
<keyword evidence="3" id="KW-1185">Reference proteome</keyword>